<dbReference type="Proteomes" id="UP000790787">
    <property type="component" value="Chromosome 16"/>
</dbReference>
<proteinExistence type="predicted"/>
<gene>
    <name evidence="2" type="primary">LOC142170424</name>
</gene>
<sequence length="171" mass="19542">MAIPTYGTTGMIPSKMVQQIMECITIVSNSLLISSGLISRFQARKRLRQGDPMSLYYDLIMCCRADKISIQLLLDKFNHFSKVSGLMASLDKSSIYVAGVSQGFKDMITSDYQFKLEGLPFKYLGDILMDMQPKLLKEGTDCLGQNMYAYFSWWTKRLTTFYGRTKKLFVN</sequence>
<evidence type="ECO:0000313" key="2">
    <source>
        <dbReference type="RefSeq" id="XP_075088429.1"/>
    </source>
</evidence>
<dbReference type="RefSeq" id="XP_075088429.1">
    <property type="nucleotide sequence ID" value="XM_075232328.1"/>
</dbReference>
<reference evidence="1" key="1">
    <citation type="journal article" date="2014" name="Nat. Commun.">
        <title>The tobacco genome sequence and its comparison with those of tomato and potato.</title>
        <authorList>
            <person name="Sierro N."/>
            <person name="Battey J.N."/>
            <person name="Ouadi S."/>
            <person name="Bakaher N."/>
            <person name="Bovet L."/>
            <person name="Willig A."/>
            <person name="Goepfert S."/>
            <person name="Peitsch M.C."/>
            <person name="Ivanov N.V."/>
        </authorList>
    </citation>
    <scope>NUCLEOTIDE SEQUENCE [LARGE SCALE GENOMIC DNA]</scope>
</reference>
<accession>A0AC58STX9</accession>
<protein>
    <submittedName>
        <fullName evidence="2">Uncharacterized protein LOC142170424</fullName>
    </submittedName>
</protein>
<evidence type="ECO:0000313" key="1">
    <source>
        <dbReference type="Proteomes" id="UP000790787"/>
    </source>
</evidence>
<name>A0AC58STX9_TOBAC</name>
<keyword evidence="1" id="KW-1185">Reference proteome</keyword>
<reference evidence="2" key="2">
    <citation type="submission" date="2025-08" db="UniProtKB">
        <authorList>
            <consortium name="RefSeq"/>
        </authorList>
    </citation>
    <scope>IDENTIFICATION</scope>
    <source>
        <tissue evidence="2">Leaf</tissue>
    </source>
</reference>
<organism evidence="1 2">
    <name type="scientific">Nicotiana tabacum</name>
    <name type="common">Common tobacco</name>
    <dbReference type="NCBI Taxonomy" id="4097"/>
    <lineage>
        <taxon>Eukaryota</taxon>
        <taxon>Viridiplantae</taxon>
        <taxon>Streptophyta</taxon>
        <taxon>Embryophyta</taxon>
        <taxon>Tracheophyta</taxon>
        <taxon>Spermatophyta</taxon>
        <taxon>Magnoliopsida</taxon>
        <taxon>eudicotyledons</taxon>
        <taxon>Gunneridae</taxon>
        <taxon>Pentapetalae</taxon>
        <taxon>asterids</taxon>
        <taxon>lamiids</taxon>
        <taxon>Solanales</taxon>
        <taxon>Solanaceae</taxon>
        <taxon>Nicotianoideae</taxon>
        <taxon>Nicotianeae</taxon>
        <taxon>Nicotiana</taxon>
    </lineage>
</organism>